<accession>A0A9P6J713</accession>
<gene>
    <name evidence="2" type="ORF">BGZ70_006987</name>
</gene>
<evidence type="ECO:0000313" key="3">
    <source>
        <dbReference type="Proteomes" id="UP000738359"/>
    </source>
</evidence>
<comment type="caution">
    <text evidence="2">The sequence shown here is derived from an EMBL/GenBank/DDBJ whole genome shotgun (WGS) entry which is preliminary data.</text>
</comment>
<evidence type="ECO:0000313" key="2">
    <source>
        <dbReference type="EMBL" id="KAF9964057.1"/>
    </source>
</evidence>
<feature type="region of interest" description="Disordered" evidence="1">
    <location>
        <begin position="133"/>
        <end position="160"/>
    </location>
</feature>
<dbReference type="Gene3D" id="2.70.50.70">
    <property type="match status" value="1"/>
</dbReference>
<dbReference type="PANTHER" id="PTHR36182:SF1">
    <property type="entry name" value="PROTEIN, PUTATIVE (AFU_ORTHOLOGUE AFUA_6G10930)-RELATED"/>
    <property type="match status" value="1"/>
</dbReference>
<name>A0A9P6J713_MORAP</name>
<dbReference type="Proteomes" id="UP000738359">
    <property type="component" value="Unassembled WGS sequence"/>
</dbReference>
<dbReference type="EMBL" id="JAAAHY010000411">
    <property type="protein sequence ID" value="KAF9964057.1"/>
    <property type="molecule type" value="Genomic_DNA"/>
</dbReference>
<sequence length="160" mass="17857">MAMLYPAPRGGFGTRQFDWRIHTFVGYEGFKYPCGGYSMGPNTDIKAGQLIPVRFWTSEMRDADRLPKKSIDEARHGGGMCEFSLSYDGGKSFHVIATYTKTCPDAAYEWPVRIPDNTIQLYDFKGHKQKVTFPGDGNSHHRGPGPMASEVKTASGRKTI</sequence>
<reference evidence="2" key="1">
    <citation type="journal article" date="2020" name="Fungal Divers.">
        <title>Resolving the Mortierellaceae phylogeny through synthesis of multi-gene phylogenetics and phylogenomics.</title>
        <authorList>
            <person name="Vandepol N."/>
            <person name="Liber J."/>
            <person name="Desiro A."/>
            <person name="Na H."/>
            <person name="Kennedy M."/>
            <person name="Barry K."/>
            <person name="Grigoriev I.V."/>
            <person name="Miller A.N."/>
            <person name="O'Donnell K."/>
            <person name="Stajich J.E."/>
            <person name="Bonito G."/>
        </authorList>
    </citation>
    <scope>NUCLEOTIDE SEQUENCE</scope>
    <source>
        <strain evidence="2">CK1249</strain>
    </source>
</reference>
<organism evidence="2 3">
    <name type="scientific">Mortierella alpina</name>
    <name type="common">Oleaginous fungus</name>
    <name type="synonym">Mortierella renispora</name>
    <dbReference type="NCBI Taxonomy" id="64518"/>
    <lineage>
        <taxon>Eukaryota</taxon>
        <taxon>Fungi</taxon>
        <taxon>Fungi incertae sedis</taxon>
        <taxon>Mucoromycota</taxon>
        <taxon>Mortierellomycotina</taxon>
        <taxon>Mortierellomycetes</taxon>
        <taxon>Mortierellales</taxon>
        <taxon>Mortierellaceae</taxon>
        <taxon>Mortierella</taxon>
    </lineage>
</organism>
<dbReference type="OrthoDB" id="2342176at2759"/>
<evidence type="ECO:0000256" key="1">
    <source>
        <dbReference type="SAM" id="MobiDB-lite"/>
    </source>
</evidence>
<dbReference type="PANTHER" id="PTHR36182">
    <property type="entry name" value="PROTEIN, PUTATIVE (AFU_ORTHOLOGUE AFUA_6G10930)-RELATED"/>
    <property type="match status" value="1"/>
</dbReference>
<dbReference type="AlphaFoldDB" id="A0A9P6J713"/>
<protein>
    <submittedName>
        <fullName evidence="2">Uncharacterized protein</fullName>
    </submittedName>
</protein>
<keyword evidence="3" id="KW-1185">Reference proteome</keyword>
<proteinExistence type="predicted"/>